<reference evidence="3" key="1">
    <citation type="journal article" date="2022" name="Int. J. Syst. Evol. Microbiol.">
        <title>Anaeromyxobacter oryzae sp. nov., Anaeromyxobacter diazotrophicus sp. nov. and Anaeromyxobacter paludicola sp. nov., isolated from paddy soils.</title>
        <authorList>
            <person name="Itoh H."/>
            <person name="Xu Z."/>
            <person name="Mise K."/>
            <person name="Masuda Y."/>
            <person name="Ushijima N."/>
            <person name="Hayakawa C."/>
            <person name="Shiratori Y."/>
            <person name="Senoo K."/>
        </authorList>
    </citation>
    <scope>NUCLEOTIDE SEQUENCE [LARGE SCALE GENOMIC DNA]</scope>
    <source>
        <strain evidence="3">Red232</strain>
    </source>
</reference>
<evidence type="ECO:0000259" key="1">
    <source>
        <dbReference type="Pfam" id="PF01814"/>
    </source>
</evidence>
<protein>
    <recommendedName>
        <fullName evidence="1">Hemerythrin-like domain-containing protein</fullName>
    </recommendedName>
</protein>
<dbReference type="RefSeq" id="WP_248360666.1">
    <property type="nucleotide sequence ID" value="NZ_AP025591.1"/>
</dbReference>
<evidence type="ECO:0000313" key="2">
    <source>
        <dbReference type="EMBL" id="BDG02988.1"/>
    </source>
</evidence>
<keyword evidence="3" id="KW-1185">Reference proteome</keyword>
<sequence>MLTRLGRPPAAGDAVDLLLECHERIRFFLAMARRLAEAGPADREGVPEAAARVRRYFTQALPLHARDEEESILPRLRGRDPAVDAALDAMAREHAEHEGPLGRLVAACEAVAAAPARHAELAPVIGAATAELERHFSGHLRREEEIVFPAMRRLLDRGADADIVRELRARRGVVEPDLAPAPPGAR</sequence>
<name>A0ABM7WUC2_9BACT</name>
<proteinExistence type="predicted"/>
<organism evidence="2 3">
    <name type="scientific">Anaeromyxobacter oryzae</name>
    <dbReference type="NCBI Taxonomy" id="2918170"/>
    <lineage>
        <taxon>Bacteria</taxon>
        <taxon>Pseudomonadati</taxon>
        <taxon>Myxococcota</taxon>
        <taxon>Myxococcia</taxon>
        <taxon>Myxococcales</taxon>
        <taxon>Cystobacterineae</taxon>
        <taxon>Anaeromyxobacteraceae</taxon>
        <taxon>Anaeromyxobacter</taxon>
    </lineage>
</organism>
<evidence type="ECO:0000313" key="3">
    <source>
        <dbReference type="Proteomes" id="UP001162891"/>
    </source>
</evidence>
<feature type="domain" description="Hemerythrin-like" evidence="1">
    <location>
        <begin position="14"/>
        <end position="112"/>
    </location>
</feature>
<dbReference type="Pfam" id="PF01814">
    <property type="entry name" value="Hemerythrin"/>
    <property type="match status" value="1"/>
</dbReference>
<dbReference type="CDD" id="cd12108">
    <property type="entry name" value="Hr-like"/>
    <property type="match status" value="1"/>
</dbReference>
<accession>A0ABM7WUC2</accession>
<dbReference type="Proteomes" id="UP001162891">
    <property type="component" value="Chromosome"/>
</dbReference>
<dbReference type="InterPro" id="IPR012312">
    <property type="entry name" value="Hemerythrin-like"/>
</dbReference>
<gene>
    <name evidence="2" type="ORF">AMOR_19840</name>
</gene>
<dbReference type="EMBL" id="AP025591">
    <property type="protein sequence ID" value="BDG02988.1"/>
    <property type="molecule type" value="Genomic_DNA"/>
</dbReference>
<dbReference type="Gene3D" id="1.20.120.520">
    <property type="entry name" value="nmb1532 protein domain like"/>
    <property type="match status" value="1"/>
</dbReference>